<dbReference type="EMBL" id="UINC01041684">
    <property type="protein sequence ID" value="SVB43298.1"/>
    <property type="molecule type" value="Genomic_DNA"/>
</dbReference>
<dbReference type="GO" id="GO:0000309">
    <property type="term" value="F:nicotinamide-nucleotide adenylyltransferase activity"/>
    <property type="evidence" value="ECO:0007669"/>
    <property type="project" value="InterPro"/>
</dbReference>
<dbReference type="PANTHER" id="PTHR21342:SF0">
    <property type="entry name" value="BIFUNCTIONAL NMN ADENYLYLTRANSFERASE_NUDIX HYDROLASE"/>
    <property type="match status" value="1"/>
</dbReference>
<dbReference type="InterPro" id="IPR014729">
    <property type="entry name" value="Rossmann-like_a/b/a_fold"/>
</dbReference>
<dbReference type="InterPro" id="IPR006418">
    <property type="entry name" value="NMN_Atrans_arc"/>
</dbReference>
<protein>
    <recommendedName>
        <fullName evidence="2">Cytidyltransferase-like domain-containing protein</fullName>
    </recommendedName>
</protein>
<dbReference type="HAMAP" id="MF_00243">
    <property type="entry name" value="NMN_adenylyltr"/>
    <property type="match status" value="1"/>
</dbReference>
<sequence>MKPMICIGSAQEENTKDNPFTTEERKTMIKTVMNNLGCDYEMYEITDIHNNDKYVSYLEKLVPEFDTVYSGNSLVQRLFKAAGYRVVEPKVINREVWEGAAIRQAMTEGDDWETAVPSQIVDLIHDLNGIEKLQNLA</sequence>
<reference evidence="1" key="1">
    <citation type="submission" date="2018-05" db="EMBL/GenBank/DDBJ databases">
        <authorList>
            <person name="Lanie J.A."/>
            <person name="Ng W.-L."/>
            <person name="Kazmierczak K.M."/>
            <person name="Andrzejewski T.M."/>
            <person name="Davidsen T.M."/>
            <person name="Wayne K.J."/>
            <person name="Tettelin H."/>
            <person name="Glass J.I."/>
            <person name="Rusch D."/>
            <person name="Podicherti R."/>
            <person name="Tsui H.-C.T."/>
            <person name="Winkler M.E."/>
        </authorList>
    </citation>
    <scope>NUCLEOTIDE SEQUENCE</scope>
</reference>
<proteinExistence type="inferred from homology"/>
<dbReference type="NCBIfam" id="NF002243">
    <property type="entry name" value="PRK01153.1"/>
    <property type="match status" value="1"/>
</dbReference>
<evidence type="ECO:0000313" key="1">
    <source>
        <dbReference type="EMBL" id="SVB43298.1"/>
    </source>
</evidence>
<evidence type="ECO:0008006" key="2">
    <source>
        <dbReference type="Google" id="ProtNLM"/>
    </source>
</evidence>
<dbReference type="PANTHER" id="PTHR21342">
    <property type="entry name" value="PHOSPHOPANTETHEINE ADENYLYLTRANSFERASE"/>
    <property type="match status" value="1"/>
</dbReference>
<dbReference type="SUPFAM" id="SSF52374">
    <property type="entry name" value="Nucleotidylyl transferase"/>
    <property type="match status" value="1"/>
</dbReference>
<gene>
    <name evidence="1" type="ORF">METZ01_LOCUS196152</name>
</gene>
<dbReference type="AlphaFoldDB" id="A0A382DY26"/>
<accession>A0A382DY26</accession>
<dbReference type="Gene3D" id="3.40.50.620">
    <property type="entry name" value="HUPs"/>
    <property type="match status" value="1"/>
</dbReference>
<name>A0A382DY26_9ZZZZ</name>
<organism evidence="1">
    <name type="scientific">marine metagenome</name>
    <dbReference type="NCBI Taxonomy" id="408172"/>
    <lineage>
        <taxon>unclassified sequences</taxon>
        <taxon>metagenomes</taxon>
        <taxon>ecological metagenomes</taxon>
    </lineage>
</organism>
<dbReference type="GO" id="GO:0009435">
    <property type="term" value="P:NAD+ biosynthetic process"/>
    <property type="evidence" value="ECO:0007669"/>
    <property type="project" value="InterPro"/>
</dbReference>
<dbReference type="GO" id="GO:0005737">
    <property type="term" value="C:cytoplasm"/>
    <property type="evidence" value="ECO:0007669"/>
    <property type="project" value="InterPro"/>
</dbReference>